<feature type="domain" description="Methyl-accepting transducer" evidence="6">
    <location>
        <begin position="564"/>
        <end position="793"/>
    </location>
</feature>
<reference evidence="8 9" key="1">
    <citation type="submission" date="2020-11" db="EMBL/GenBank/DDBJ databases">
        <title>Description of Pontivivens ytuae sp. nov. isolated from deep sea sediment of Mariana Trench.</title>
        <authorList>
            <person name="Wang Z."/>
            <person name="Sun Q.-L."/>
            <person name="Xu X.-D."/>
            <person name="Tang Y.-Z."/>
            <person name="Zhang J."/>
        </authorList>
    </citation>
    <scope>NUCLEOTIDE SEQUENCE [LARGE SCALE GENOMIC DNA]</scope>
    <source>
        <strain evidence="8 9">MT2928</strain>
    </source>
</reference>
<dbReference type="GO" id="GO:0004888">
    <property type="term" value="F:transmembrane signaling receptor activity"/>
    <property type="evidence" value="ECO:0007669"/>
    <property type="project" value="TreeGrafter"/>
</dbReference>
<dbReference type="Gene3D" id="1.20.120.1530">
    <property type="match status" value="1"/>
</dbReference>
<name>A0A7S9QDI1_9RHOB</name>
<keyword evidence="5" id="KW-1133">Transmembrane helix</keyword>
<dbReference type="GO" id="GO:0007165">
    <property type="term" value="P:signal transduction"/>
    <property type="evidence" value="ECO:0007669"/>
    <property type="project" value="UniProtKB-KW"/>
</dbReference>
<organism evidence="8 9">
    <name type="scientific">Pontivivens ytuae</name>
    <dbReference type="NCBI Taxonomy" id="2789856"/>
    <lineage>
        <taxon>Bacteria</taxon>
        <taxon>Pseudomonadati</taxon>
        <taxon>Pseudomonadota</taxon>
        <taxon>Alphaproteobacteria</taxon>
        <taxon>Rhodobacterales</taxon>
        <taxon>Paracoccaceae</taxon>
        <taxon>Pontivivens</taxon>
    </lineage>
</organism>
<evidence type="ECO:0000256" key="4">
    <source>
        <dbReference type="SAM" id="MobiDB-lite"/>
    </source>
</evidence>
<comment type="similarity">
    <text evidence="2">Belongs to the methyl-accepting chemotaxis (MCP) protein family.</text>
</comment>
<evidence type="ECO:0000313" key="9">
    <source>
        <dbReference type="Proteomes" id="UP000594800"/>
    </source>
</evidence>
<dbReference type="PROSITE" id="PS50111">
    <property type="entry name" value="CHEMOTAXIS_TRANSDUC_2"/>
    <property type="match status" value="1"/>
</dbReference>
<dbReference type="GO" id="GO:0005886">
    <property type="term" value="C:plasma membrane"/>
    <property type="evidence" value="ECO:0007669"/>
    <property type="project" value="TreeGrafter"/>
</dbReference>
<dbReference type="PANTHER" id="PTHR43531">
    <property type="entry name" value="PROTEIN ICFG"/>
    <property type="match status" value="1"/>
</dbReference>
<feature type="domain" description="HAMP" evidence="7">
    <location>
        <begin position="513"/>
        <end position="559"/>
    </location>
</feature>
<protein>
    <submittedName>
        <fullName evidence="8">Methyl-accepting chemotaxis protein</fullName>
    </submittedName>
</protein>
<keyword evidence="5" id="KW-0812">Transmembrane</keyword>
<dbReference type="SMART" id="SM00283">
    <property type="entry name" value="MA"/>
    <property type="match status" value="1"/>
</dbReference>
<dbReference type="SMART" id="SM00304">
    <property type="entry name" value="HAMP"/>
    <property type="match status" value="2"/>
</dbReference>
<evidence type="ECO:0000256" key="3">
    <source>
        <dbReference type="PROSITE-ProRule" id="PRU00284"/>
    </source>
</evidence>
<keyword evidence="9" id="KW-1185">Reference proteome</keyword>
<dbReference type="GO" id="GO:0006935">
    <property type="term" value="P:chemotaxis"/>
    <property type="evidence" value="ECO:0007669"/>
    <property type="project" value="TreeGrafter"/>
</dbReference>
<dbReference type="InterPro" id="IPR051310">
    <property type="entry name" value="MCP_chemotaxis"/>
</dbReference>
<dbReference type="PANTHER" id="PTHR43531:SF14">
    <property type="entry name" value="METHYL-ACCEPTING CHEMOTAXIS PROTEIN I-RELATED"/>
    <property type="match status" value="1"/>
</dbReference>
<dbReference type="SUPFAM" id="SSF58104">
    <property type="entry name" value="Methyl-accepting chemotaxis protein (MCP) signaling domain"/>
    <property type="match status" value="1"/>
</dbReference>
<dbReference type="Pfam" id="PF00672">
    <property type="entry name" value="HAMP"/>
    <property type="match status" value="1"/>
</dbReference>
<accession>A0A7S9QDI1</accession>
<dbReference type="AlphaFoldDB" id="A0A7S9QDI1"/>
<dbReference type="Gene3D" id="6.10.340.10">
    <property type="match status" value="1"/>
</dbReference>
<dbReference type="PROSITE" id="PS50885">
    <property type="entry name" value="HAMP"/>
    <property type="match status" value="2"/>
</dbReference>
<gene>
    <name evidence="8" type="ORF">I0K15_06095</name>
</gene>
<dbReference type="KEGG" id="poz:I0K15_06095"/>
<dbReference type="Pfam" id="PF00015">
    <property type="entry name" value="MCPsignal"/>
    <property type="match status" value="1"/>
</dbReference>
<dbReference type="InterPro" id="IPR004089">
    <property type="entry name" value="MCPsignal_dom"/>
</dbReference>
<feature type="region of interest" description="Disordered" evidence="4">
    <location>
        <begin position="806"/>
        <end position="836"/>
    </location>
</feature>
<proteinExistence type="inferred from homology"/>
<feature type="compositionally biased region" description="Acidic residues" evidence="4">
    <location>
        <begin position="827"/>
        <end position="836"/>
    </location>
</feature>
<keyword evidence="3" id="KW-0807">Transducer</keyword>
<evidence type="ECO:0000256" key="5">
    <source>
        <dbReference type="SAM" id="Phobius"/>
    </source>
</evidence>
<keyword evidence="1" id="KW-0488">Methylation</keyword>
<feature type="domain" description="HAMP" evidence="7">
    <location>
        <begin position="314"/>
        <end position="366"/>
    </location>
</feature>
<dbReference type="Gene3D" id="1.10.287.950">
    <property type="entry name" value="Methyl-accepting chemotaxis protein"/>
    <property type="match status" value="1"/>
</dbReference>
<keyword evidence="5" id="KW-0472">Membrane</keyword>
<evidence type="ECO:0000256" key="2">
    <source>
        <dbReference type="ARBA" id="ARBA00029447"/>
    </source>
</evidence>
<evidence type="ECO:0000256" key="1">
    <source>
        <dbReference type="ARBA" id="ARBA00022481"/>
    </source>
</evidence>
<evidence type="ECO:0000313" key="8">
    <source>
        <dbReference type="EMBL" id="QPH55308.1"/>
    </source>
</evidence>
<dbReference type="RefSeq" id="WP_196104507.1">
    <property type="nucleotide sequence ID" value="NZ_CP064942.1"/>
</dbReference>
<dbReference type="Proteomes" id="UP000594800">
    <property type="component" value="Chromosome"/>
</dbReference>
<feature type="transmembrane region" description="Helical" evidence="5">
    <location>
        <begin position="294"/>
        <end position="317"/>
    </location>
</feature>
<sequence>MRLTVKRRIALGYIVVIPMMLALVLDVRTSLGRVQGQFETQLQRVEAMTIVDALRDDFAEADRAAIQDLLSDEHTLRDFAERELARIEEESGPGAISGDFDEQRIAAMRDIVADVGAYRSVYADAVDLRTRIETSTADIVAEMEALREIAAGIATSPAAEENFALENIAQRLTNHLSDALAREQPVSIVNGADEEVLRLLSLATADVSQLRALAPSSLSEEVGTLREALPQIPPRLAELHELSTSIFPTKINALQFMREETHDSLDRLVTGLVADQQATGQRGQEKVSVLQTRILVLVASIMAAAIMVSVIIVRSLLVPLARLDRAVNDIASDQPARTIPDDRTDEYGDMARSIRRIDERGRMARRIQDALDSSGVVFVIASAPDAVVYATRGALEVLGDDCSGALHDLVETNPDVHRCFCEEHDIALADTRHGRHFDLRVRSILADDGTIDVVVLQWQDRTEARLLQMEITNLVGAAMDGDFTHRVDVTGGGHLADAAHALNRMCAVFEEGLAAVTRALAALAAGDLTHRMEGEFTGAFARLQSDINKSFATLGEMVSDIHLTAEALAKLSRQVTEDAATLSEDADAQAAALQQSSATMEEMSVAIATTSSHSQDVRDLSSRAAEQGRAAAAVAEETRVAMGEVEVASRRMQEIISVIDSIAFQTNLLALNAAVEAARAGDSGSGFAVVAAEVRHLAQRSANAAADISALIKESGAHIETGSVRVTRTNEALTAISTTLDDMNRAMVGISDMAQEQSTSVTEITSSITAMDDATQGQARLAEAGARRAQSLQSSAMQLRNRMEHFRLVPRPEVQPEHESGDQKPDAEDDASATQD</sequence>
<evidence type="ECO:0000259" key="6">
    <source>
        <dbReference type="PROSITE" id="PS50111"/>
    </source>
</evidence>
<feature type="transmembrane region" description="Helical" evidence="5">
    <location>
        <begin position="9"/>
        <end position="25"/>
    </location>
</feature>
<dbReference type="InterPro" id="IPR003660">
    <property type="entry name" value="HAMP_dom"/>
</dbReference>
<feature type="compositionally biased region" description="Basic and acidic residues" evidence="4">
    <location>
        <begin position="814"/>
        <end position="826"/>
    </location>
</feature>
<dbReference type="EMBL" id="CP064942">
    <property type="protein sequence ID" value="QPH55308.1"/>
    <property type="molecule type" value="Genomic_DNA"/>
</dbReference>
<evidence type="ECO:0000259" key="7">
    <source>
        <dbReference type="PROSITE" id="PS50885"/>
    </source>
</evidence>